<name>A0ABV0Q0K4_9TELE</name>
<organism evidence="2 3">
    <name type="scientific">Goodea atripinnis</name>
    <dbReference type="NCBI Taxonomy" id="208336"/>
    <lineage>
        <taxon>Eukaryota</taxon>
        <taxon>Metazoa</taxon>
        <taxon>Chordata</taxon>
        <taxon>Craniata</taxon>
        <taxon>Vertebrata</taxon>
        <taxon>Euteleostomi</taxon>
        <taxon>Actinopterygii</taxon>
        <taxon>Neopterygii</taxon>
        <taxon>Teleostei</taxon>
        <taxon>Neoteleostei</taxon>
        <taxon>Acanthomorphata</taxon>
        <taxon>Ovalentaria</taxon>
        <taxon>Atherinomorphae</taxon>
        <taxon>Cyprinodontiformes</taxon>
        <taxon>Goodeidae</taxon>
        <taxon>Goodea</taxon>
    </lineage>
</organism>
<accession>A0ABV0Q0K4</accession>
<gene>
    <name evidence="2" type="ORF">GOODEAATRI_024176</name>
</gene>
<reference evidence="2 3" key="1">
    <citation type="submission" date="2021-06" db="EMBL/GenBank/DDBJ databases">
        <authorList>
            <person name="Palmer J.M."/>
        </authorList>
    </citation>
    <scope>NUCLEOTIDE SEQUENCE [LARGE SCALE GENOMIC DNA]</scope>
    <source>
        <strain evidence="2 3">GA_2019</strain>
        <tissue evidence="2">Muscle</tissue>
    </source>
</reference>
<dbReference type="Proteomes" id="UP001476798">
    <property type="component" value="Unassembled WGS sequence"/>
</dbReference>
<evidence type="ECO:0000313" key="2">
    <source>
        <dbReference type="EMBL" id="MEQ2189317.1"/>
    </source>
</evidence>
<dbReference type="EMBL" id="JAHRIO010092628">
    <property type="protein sequence ID" value="MEQ2189317.1"/>
    <property type="molecule type" value="Genomic_DNA"/>
</dbReference>
<keyword evidence="3" id="KW-1185">Reference proteome</keyword>
<evidence type="ECO:0000256" key="1">
    <source>
        <dbReference type="SAM" id="MobiDB-lite"/>
    </source>
</evidence>
<sequence>MHLTWTCVMIPGYKSSSYMRIHHFPISSELSHLMHSSFLDSPHWLTGTEVSIFWPKLKHLALKDLQSNCFRVVQMQLTSRNISSPSIHPSIVFRLSRVGSRGQQAKQRDPDFPLPSHLGQLVWGNPKAFPGHSEKHSPSSVSWVFLWASSRWDVPRTPHQGGVHEASYPDARATSTGSSRRGEAVAPL</sequence>
<protein>
    <submittedName>
        <fullName evidence="2">Uncharacterized protein</fullName>
    </submittedName>
</protein>
<feature type="region of interest" description="Disordered" evidence="1">
    <location>
        <begin position="158"/>
        <end position="188"/>
    </location>
</feature>
<comment type="caution">
    <text evidence="2">The sequence shown here is derived from an EMBL/GenBank/DDBJ whole genome shotgun (WGS) entry which is preliminary data.</text>
</comment>
<proteinExistence type="predicted"/>
<evidence type="ECO:0000313" key="3">
    <source>
        <dbReference type="Proteomes" id="UP001476798"/>
    </source>
</evidence>